<reference evidence="2" key="1">
    <citation type="journal article" date="2019" name="Int. J. Syst. Evol. Microbiol.">
        <title>The Global Catalogue of Microorganisms (GCM) 10K type strain sequencing project: providing services to taxonomists for standard genome sequencing and annotation.</title>
        <authorList>
            <consortium name="The Broad Institute Genomics Platform"/>
            <consortium name="The Broad Institute Genome Sequencing Center for Infectious Disease"/>
            <person name="Wu L."/>
            <person name="Ma J."/>
        </authorList>
    </citation>
    <scope>NUCLEOTIDE SEQUENCE [LARGE SCALE GENOMIC DNA]</scope>
    <source>
        <strain evidence="2">JCM 14370</strain>
    </source>
</reference>
<evidence type="ECO:0000313" key="1">
    <source>
        <dbReference type="EMBL" id="GGJ21655.1"/>
    </source>
</evidence>
<name>A0ABQ2CUD4_9DEIO</name>
<dbReference type="Proteomes" id="UP000632222">
    <property type="component" value="Unassembled WGS sequence"/>
</dbReference>
<dbReference type="RefSeq" id="WP_188999241.1">
    <property type="nucleotide sequence ID" value="NZ_BMOD01000001.1"/>
</dbReference>
<proteinExistence type="predicted"/>
<comment type="caution">
    <text evidence="1">The sequence shown here is derived from an EMBL/GenBank/DDBJ whole genome shotgun (WGS) entry which is preliminary data.</text>
</comment>
<gene>
    <name evidence="1" type="ORF">GCM10008938_04790</name>
</gene>
<evidence type="ECO:0008006" key="3">
    <source>
        <dbReference type="Google" id="ProtNLM"/>
    </source>
</evidence>
<protein>
    <recommendedName>
        <fullName evidence="3">General stress protein 17M-like domain-containing protein</fullName>
    </recommendedName>
</protein>
<sequence>MSRITALFDDAAQTQAALQELRALGISDQHILLSHQSDFAAQTEASQDVAAGPTEDGTLDQTILEDVAVQSANRDLYYLPPNNTMAPSGLGTLGTPLVVPTYRPHNHQLATEHLNLGSTSEDSEQEIRFYQEALQNGKMLVSVLTEDSVQEEHARDVLAKHGGHFFAN</sequence>
<accession>A0ABQ2CUD4</accession>
<keyword evidence="2" id="KW-1185">Reference proteome</keyword>
<evidence type="ECO:0000313" key="2">
    <source>
        <dbReference type="Proteomes" id="UP000632222"/>
    </source>
</evidence>
<organism evidence="1 2">
    <name type="scientific">Deinococcus roseus</name>
    <dbReference type="NCBI Taxonomy" id="392414"/>
    <lineage>
        <taxon>Bacteria</taxon>
        <taxon>Thermotogati</taxon>
        <taxon>Deinococcota</taxon>
        <taxon>Deinococci</taxon>
        <taxon>Deinococcales</taxon>
        <taxon>Deinococcaceae</taxon>
        <taxon>Deinococcus</taxon>
    </lineage>
</organism>
<dbReference type="EMBL" id="BMOD01000001">
    <property type="protein sequence ID" value="GGJ21655.1"/>
    <property type="molecule type" value="Genomic_DNA"/>
</dbReference>